<protein>
    <submittedName>
        <fullName evidence="1">Sulfurtransferase complex subunit TusB</fullName>
    </submittedName>
</protein>
<name>A0A3S0WL77_9GAMM</name>
<keyword evidence="1" id="KW-0808">Transferase</keyword>
<dbReference type="GO" id="GO:0002143">
    <property type="term" value="P:tRNA wobble position uridine thiolation"/>
    <property type="evidence" value="ECO:0007669"/>
    <property type="project" value="InterPro"/>
</dbReference>
<organism evidence="1 2">
    <name type="scientific">Vreelandella populi</name>
    <dbReference type="NCBI Taxonomy" id="2498858"/>
    <lineage>
        <taxon>Bacteria</taxon>
        <taxon>Pseudomonadati</taxon>
        <taxon>Pseudomonadota</taxon>
        <taxon>Gammaproteobacteria</taxon>
        <taxon>Oceanospirillales</taxon>
        <taxon>Halomonadaceae</taxon>
        <taxon>Vreelandella</taxon>
    </lineage>
</organism>
<sequence>MLHILTKAPDSDAARQMQQAIADDDAIVLIEAGVQAALHTQWDGWALYESRVYLLAEDITAWGLDEFVDSREFATIDMQGFIGLTEQHTQTVTWY</sequence>
<dbReference type="PANTHER" id="PTHR37526">
    <property type="entry name" value="PROTEIN TUSB"/>
    <property type="match status" value="1"/>
</dbReference>
<dbReference type="InterPro" id="IPR027396">
    <property type="entry name" value="DsrEFH-like"/>
</dbReference>
<evidence type="ECO:0000313" key="2">
    <source>
        <dbReference type="Proteomes" id="UP000286912"/>
    </source>
</evidence>
<dbReference type="GO" id="GO:0016740">
    <property type="term" value="F:transferase activity"/>
    <property type="evidence" value="ECO:0007669"/>
    <property type="project" value="UniProtKB-KW"/>
</dbReference>
<dbReference type="EMBL" id="RZHD01000010">
    <property type="protein sequence ID" value="RUR43482.1"/>
    <property type="molecule type" value="Genomic_DNA"/>
</dbReference>
<proteinExistence type="predicted"/>
<dbReference type="PANTHER" id="PTHR37526:SF1">
    <property type="entry name" value="PROTEIN TUSB"/>
    <property type="match status" value="1"/>
</dbReference>
<dbReference type="AlphaFoldDB" id="A0A3S0WL77"/>
<evidence type="ECO:0000313" key="1">
    <source>
        <dbReference type="EMBL" id="RUR43482.1"/>
    </source>
</evidence>
<dbReference type="OrthoDB" id="9795117at2"/>
<gene>
    <name evidence="1" type="primary">dsrH</name>
    <name evidence="1" type="ORF">ELY37_17460</name>
</gene>
<dbReference type="Pfam" id="PF04077">
    <property type="entry name" value="DsrH"/>
    <property type="match status" value="1"/>
</dbReference>
<keyword evidence="2" id="KW-1185">Reference proteome</keyword>
<dbReference type="Gene3D" id="3.40.1260.10">
    <property type="entry name" value="DsrEFH-like"/>
    <property type="match status" value="1"/>
</dbReference>
<reference evidence="1 2" key="1">
    <citation type="submission" date="2018-12" db="EMBL/GenBank/DDBJ databases">
        <title>three novel Halomonas strain isolated from plants.</title>
        <authorList>
            <person name="Sun C."/>
        </authorList>
    </citation>
    <scope>NUCLEOTIDE SEQUENCE [LARGE SCALE GENOMIC DNA]</scope>
    <source>
        <strain evidence="1 2">RC</strain>
    </source>
</reference>
<dbReference type="Proteomes" id="UP000286912">
    <property type="component" value="Unassembled WGS sequence"/>
</dbReference>
<dbReference type="SUPFAM" id="SSF75169">
    <property type="entry name" value="DsrEFH-like"/>
    <property type="match status" value="1"/>
</dbReference>
<dbReference type="RefSeq" id="WP_126950935.1">
    <property type="nucleotide sequence ID" value="NZ_RZHC01000023.1"/>
</dbReference>
<accession>A0A3S0WL77</accession>
<comment type="caution">
    <text evidence="1">The sequence shown here is derived from an EMBL/GenBank/DDBJ whole genome shotgun (WGS) entry which is preliminary data.</text>
</comment>
<dbReference type="GO" id="GO:1990228">
    <property type="term" value="C:sulfurtransferase complex"/>
    <property type="evidence" value="ECO:0007669"/>
    <property type="project" value="TreeGrafter"/>
</dbReference>
<dbReference type="InterPro" id="IPR007215">
    <property type="entry name" value="Sulphur_relay_TusB/DsrH"/>
</dbReference>
<dbReference type="NCBIfam" id="TIGR03011">
    <property type="entry name" value="sulf_tusB_dsrH"/>
    <property type="match status" value="1"/>
</dbReference>